<dbReference type="InterPro" id="IPR013769">
    <property type="entry name" value="Band3_cytoplasmic_dom"/>
</dbReference>
<dbReference type="PANTHER" id="PTHR11453:SF20">
    <property type="entry name" value="ELECTROGENIC SODIUM BICARBONATE COTRANSPORTER 4"/>
    <property type="match status" value="1"/>
</dbReference>
<feature type="transmembrane region" description="Helical" evidence="13">
    <location>
        <begin position="765"/>
        <end position="789"/>
    </location>
</feature>
<feature type="transmembrane region" description="Helical" evidence="13">
    <location>
        <begin position="677"/>
        <end position="695"/>
    </location>
</feature>
<evidence type="ECO:0000259" key="16">
    <source>
        <dbReference type="Pfam" id="PF07565"/>
    </source>
</evidence>
<keyword evidence="3 13" id="KW-0813">Transport</keyword>
<dbReference type="AlphaFoldDB" id="A0AAQ5ZNJ2"/>
<dbReference type="Gene3D" id="3.40.930.10">
    <property type="entry name" value="Mannitol-specific EII, Chain A"/>
    <property type="match status" value="1"/>
</dbReference>
<dbReference type="Pfam" id="PF00955">
    <property type="entry name" value="HCO3_cotransp"/>
    <property type="match status" value="1"/>
</dbReference>
<feature type="transmembrane region" description="Helical" evidence="13">
    <location>
        <begin position="825"/>
        <end position="844"/>
    </location>
</feature>
<dbReference type="Proteomes" id="UP001501940">
    <property type="component" value="Chromosome 6"/>
</dbReference>
<keyword evidence="8 13" id="KW-0406">Ion transport</keyword>
<evidence type="ECO:0000256" key="6">
    <source>
        <dbReference type="ARBA" id="ARBA00022989"/>
    </source>
</evidence>
<protein>
    <recommendedName>
        <fullName evidence="13">Anion exchange protein</fullName>
    </recommendedName>
</protein>
<dbReference type="Ensembl" id="ENSAOCT00000045111.1">
    <property type="protein sequence ID" value="ENSAOCP00000065370.1"/>
    <property type="gene ID" value="ENSAOCG00000014987.2"/>
</dbReference>
<dbReference type="PRINTS" id="PR01232">
    <property type="entry name" value="NAHCO3TRSPRT"/>
</dbReference>
<dbReference type="InterPro" id="IPR003020">
    <property type="entry name" value="HCO3_transpt_euk"/>
</dbReference>
<evidence type="ECO:0000256" key="8">
    <source>
        <dbReference type="ARBA" id="ARBA00023065"/>
    </source>
</evidence>
<keyword evidence="6 13" id="KW-1133">Transmembrane helix</keyword>
<dbReference type="GO" id="GO:0008509">
    <property type="term" value="F:monoatomic anion transmembrane transporter activity"/>
    <property type="evidence" value="ECO:0007669"/>
    <property type="project" value="InterPro"/>
</dbReference>
<evidence type="ECO:0000259" key="15">
    <source>
        <dbReference type="Pfam" id="PF00955"/>
    </source>
</evidence>
<evidence type="ECO:0000256" key="14">
    <source>
        <dbReference type="SAM" id="MobiDB-lite"/>
    </source>
</evidence>
<dbReference type="PRINTS" id="PR01231">
    <property type="entry name" value="HCO3TRNSPORT"/>
</dbReference>
<dbReference type="GO" id="GO:0016323">
    <property type="term" value="C:basolateral plasma membrane"/>
    <property type="evidence" value="ECO:0007669"/>
    <property type="project" value="UniProtKB-SubCell"/>
</dbReference>
<keyword evidence="7" id="KW-0915">Sodium</keyword>
<dbReference type="NCBIfam" id="TIGR00834">
    <property type="entry name" value="ae"/>
    <property type="match status" value="1"/>
</dbReference>
<organism evidence="17 18">
    <name type="scientific">Amphiprion ocellaris</name>
    <name type="common">Clown anemonefish</name>
    <dbReference type="NCBI Taxonomy" id="80972"/>
    <lineage>
        <taxon>Eukaryota</taxon>
        <taxon>Metazoa</taxon>
        <taxon>Chordata</taxon>
        <taxon>Craniata</taxon>
        <taxon>Vertebrata</taxon>
        <taxon>Euteleostomi</taxon>
        <taxon>Actinopterygii</taxon>
        <taxon>Neopterygii</taxon>
        <taxon>Teleostei</taxon>
        <taxon>Neoteleostei</taxon>
        <taxon>Acanthomorphata</taxon>
        <taxon>Ovalentaria</taxon>
        <taxon>Pomacentridae</taxon>
        <taxon>Amphiprion</taxon>
    </lineage>
</organism>
<sequence length="996" mass="113263">MLLYVCVKGHFMVYSKRDKLTYFKMVLQILKMSFCQVSPAAERLRYILSEDDDMPTPTLFTEMDTLQREGDELEWKESARWVKFEEKVEEGGERWSKPHVSTLSLHSLFELRTCLQTGTVLLDLEGYSLPQIVGEIQIEEGMTSPDLREKISFVLLRRHRHQTKKPIHRSLADIGKSSSSTSEYPCLCCVRSSRSRWTRTSHAQSRSMNDIADTPSTDQLKNKFMKKIPRDAEASNVLVGEVDFLNKPFVAFVRLAQATTLGGLTEVPVPTRFLFILLGPQGRAKSYNEIGRAIATLMVDDLFSDVAYKARDREDLIAGIDEFLDEVIVLPPGEWDPKIRIEPPKKVTSADKRKSVFSLNELGQMNGTAGGAGGLTEDEEMPAQHELGEELAFTGRFCGGLYLDIKRKLPWIPSDFYEGFHIQSISAVLFIYLGCITNAITFGGLLGDATDNYQCTHYIMFIYKYVCVCCILTSLRPCIHCASLTSYFQRNNSIDYMELRLWIGIHSCLQCFVLVATDASYIIKYMTRFTEEGFSSLISFIFISDAIKKMVGSFKYYPINTDFKPDYVTTYKCECLAPDPSEFTPWLRETEGNCPAEGSVATSGLWGSLTLDWSQLSKKECLKYGGSLVGKSCKFVPDLALMSFILFFGTYSMTVSLKKFKFSRYFPTKLRKLISDFSIFMSIMTFVGLDMLMGLKTPKLIVPTEFKPTRPDRGWLVMPFGKNPWWIYLASFVPALLVTILIFMDQQISAVIVNRKENKLKKGCGYHLDLFWVGVLMAACSFMGLPWYVAATVISIAHIDSLKMESESSAPGEQPQFLGVREQRVTGILVFALTGVSIFLAPVLKFIPMPVLYGVFLYMGVASLSGIQFWDRIKLYMMPSKHQPDYSYLRHVPLRRVHLFTLIQIMCLAVLWILKSTFLAIIFPVMILGLMVVRKMLDMVFSRHDLAWLDDLLPEKEKKKKDDDKKKGKGKEKEKKKSKADDSEEEVRNSIFCCPL</sequence>
<reference evidence="17 18" key="1">
    <citation type="submission" date="2022-01" db="EMBL/GenBank/DDBJ databases">
        <title>A chromosome-scale genome assembly of the false clownfish, Amphiprion ocellaris.</title>
        <authorList>
            <person name="Ryu T."/>
        </authorList>
    </citation>
    <scope>NUCLEOTIDE SEQUENCE [LARGE SCALE GENOMIC DNA]</scope>
</reference>
<evidence type="ECO:0000313" key="17">
    <source>
        <dbReference type="Ensembl" id="ENSAOCP00000065370.1"/>
    </source>
</evidence>
<evidence type="ECO:0000313" key="18">
    <source>
        <dbReference type="Proteomes" id="UP001501940"/>
    </source>
</evidence>
<keyword evidence="9 13" id="KW-0472">Membrane</keyword>
<feature type="region of interest" description="Disordered" evidence="14">
    <location>
        <begin position="958"/>
        <end position="996"/>
    </location>
</feature>
<feature type="transmembrane region" description="Helical" evidence="13">
    <location>
        <begin position="639"/>
        <end position="657"/>
    </location>
</feature>
<dbReference type="GO" id="GO:0051453">
    <property type="term" value="P:regulation of intracellular pH"/>
    <property type="evidence" value="ECO:0007669"/>
    <property type="project" value="TreeGrafter"/>
</dbReference>
<dbReference type="GeneTree" id="ENSGT00940000157488"/>
<dbReference type="InterPro" id="IPR016152">
    <property type="entry name" value="PTrfase/Anion_transptr"/>
</dbReference>
<evidence type="ECO:0000256" key="11">
    <source>
        <dbReference type="ARBA" id="ARBA00035820"/>
    </source>
</evidence>
<feature type="domain" description="Band 3 cytoplasmic" evidence="16">
    <location>
        <begin position="58"/>
        <end position="337"/>
    </location>
</feature>
<feature type="domain" description="Bicarbonate transporter-like transmembrane" evidence="15">
    <location>
        <begin position="396"/>
        <end position="953"/>
    </location>
</feature>
<evidence type="ECO:0000256" key="2">
    <source>
        <dbReference type="ARBA" id="ARBA00010993"/>
    </source>
</evidence>
<feature type="compositionally biased region" description="Basic and acidic residues" evidence="14">
    <location>
        <begin position="958"/>
        <end position="981"/>
    </location>
</feature>
<feature type="transmembrane region" description="Helical" evidence="13">
    <location>
        <begin position="902"/>
        <end position="933"/>
    </location>
</feature>
<dbReference type="InterPro" id="IPR011531">
    <property type="entry name" value="HCO3_transpt-like_TM_dom"/>
</dbReference>
<comment type="caution">
    <text evidence="13">Lacks conserved residue(s) required for the propagation of feature annotation.</text>
</comment>
<evidence type="ECO:0000256" key="12">
    <source>
        <dbReference type="ARBA" id="ARBA00036309"/>
    </source>
</evidence>
<name>A0AAQ5ZNJ2_AMPOC</name>
<dbReference type="FunFam" id="3.40.930.10:FF:000002">
    <property type="entry name" value="Anion exchange protein"/>
    <property type="match status" value="1"/>
</dbReference>
<keyword evidence="10" id="KW-0739">Sodium transport</keyword>
<dbReference type="Gene3D" id="1.10.287.570">
    <property type="entry name" value="Helical hairpin bin"/>
    <property type="match status" value="1"/>
</dbReference>
<evidence type="ECO:0000256" key="3">
    <source>
        <dbReference type="ARBA" id="ARBA00022448"/>
    </source>
</evidence>
<keyword evidence="18" id="KW-1185">Reference proteome</keyword>
<evidence type="ECO:0000256" key="9">
    <source>
        <dbReference type="ARBA" id="ARBA00023136"/>
    </source>
</evidence>
<evidence type="ECO:0000256" key="13">
    <source>
        <dbReference type="RuleBase" id="RU362035"/>
    </source>
</evidence>
<comment type="catalytic activity">
    <reaction evidence="11">
        <text>3 hydrogencarbonate(out) + Na(+)(out) = 3 hydrogencarbonate(in) + Na(+)(in)</text>
        <dbReference type="Rhea" id="RHEA:72219"/>
        <dbReference type="ChEBI" id="CHEBI:17544"/>
        <dbReference type="ChEBI" id="CHEBI:29101"/>
    </reaction>
</comment>
<dbReference type="GO" id="GO:0008510">
    <property type="term" value="F:sodium:bicarbonate symporter activity"/>
    <property type="evidence" value="ECO:0007669"/>
    <property type="project" value="TreeGrafter"/>
</dbReference>
<feature type="transmembrane region" description="Helical" evidence="13">
    <location>
        <begin position="725"/>
        <end position="744"/>
    </location>
</feature>
<gene>
    <name evidence="17" type="primary">SLC4A5</name>
</gene>
<keyword evidence="5 13" id="KW-0812">Transmembrane</keyword>
<dbReference type="InterPro" id="IPR003024">
    <property type="entry name" value="Na/HCO3_transpt"/>
</dbReference>
<proteinExistence type="inferred from homology"/>
<accession>A0AAQ5ZNJ2</accession>
<evidence type="ECO:0000256" key="7">
    <source>
        <dbReference type="ARBA" id="ARBA00023053"/>
    </source>
</evidence>
<dbReference type="SUPFAM" id="SSF55804">
    <property type="entry name" value="Phoshotransferase/anion transport protein"/>
    <property type="match status" value="1"/>
</dbReference>
<reference evidence="17" key="2">
    <citation type="submission" date="2025-08" db="UniProtKB">
        <authorList>
            <consortium name="Ensembl"/>
        </authorList>
    </citation>
    <scope>IDENTIFICATION</scope>
</reference>
<comment type="subcellular location">
    <subcellularLocation>
        <location evidence="1">Basolateral cell membrane</location>
        <topology evidence="1">Multi-pass membrane protein</topology>
    </subcellularLocation>
    <subcellularLocation>
        <location evidence="13">Membrane</location>
        <topology evidence="13">Multi-pass membrane protein</topology>
    </subcellularLocation>
</comment>
<reference evidence="17" key="3">
    <citation type="submission" date="2025-09" db="UniProtKB">
        <authorList>
            <consortium name="Ensembl"/>
        </authorList>
    </citation>
    <scope>IDENTIFICATION</scope>
</reference>
<feature type="transmembrane region" description="Helical" evidence="13">
    <location>
        <begin position="851"/>
        <end position="870"/>
    </location>
</feature>
<dbReference type="FunFam" id="1.10.287.570:FF:000001">
    <property type="entry name" value="Anion exchange protein"/>
    <property type="match status" value="1"/>
</dbReference>
<evidence type="ECO:0000256" key="1">
    <source>
        <dbReference type="ARBA" id="ARBA00004554"/>
    </source>
</evidence>
<evidence type="ECO:0000256" key="4">
    <source>
        <dbReference type="ARBA" id="ARBA00022475"/>
    </source>
</evidence>
<comment type="similarity">
    <text evidence="2 13">Belongs to the anion exchanger (TC 2.A.31) family.</text>
</comment>
<comment type="catalytic activity">
    <reaction evidence="12">
        <text>2 hydrogencarbonate(out) + Na(+)(out) = 2 hydrogencarbonate(in) + Na(+)(in)</text>
        <dbReference type="Rhea" id="RHEA:72215"/>
        <dbReference type="ChEBI" id="CHEBI:17544"/>
        <dbReference type="ChEBI" id="CHEBI:29101"/>
    </reaction>
</comment>
<dbReference type="PANTHER" id="PTHR11453">
    <property type="entry name" value="ANION EXCHANGE PROTEIN"/>
    <property type="match status" value="1"/>
</dbReference>
<keyword evidence="4" id="KW-1003">Cell membrane</keyword>
<evidence type="ECO:0000256" key="10">
    <source>
        <dbReference type="ARBA" id="ARBA00023201"/>
    </source>
</evidence>
<dbReference type="GO" id="GO:0005452">
    <property type="term" value="F:solute:inorganic anion antiporter activity"/>
    <property type="evidence" value="ECO:0007669"/>
    <property type="project" value="InterPro"/>
</dbReference>
<evidence type="ECO:0000256" key="5">
    <source>
        <dbReference type="ARBA" id="ARBA00022692"/>
    </source>
</evidence>
<dbReference type="Pfam" id="PF07565">
    <property type="entry name" value="Band_3_cyto"/>
    <property type="match status" value="1"/>
</dbReference>